<organism evidence="1 2">
    <name type="scientific">Planomonospora sphaerica</name>
    <dbReference type="NCBI Taxonomy" id="161355"/>
    <lineage>
        <taxon>Bacteria</taxon>
        <taxon>Bacillati</taxon>
        <taxon>Actinomycetota</taxon>
        <taxon>Actinomycetes</taxon>
        <taxon>Streptosporangiales</taxon>
        <taxon>Streptosporangiaceae</taxon>
        <taxon>Planomonospora</taxon>
    </lineage>
</organism>
<dbReference type="InterPro" id="IPR009959">
    <property type="entry name" value="Cyclase_SnoaL-like"/>
</dbReference>
<dbReference type="SUPFAM" id="SSF54427">
    <property type="entry name" value="NTF2-like"/>
    <property type="match status" value="1"/>
</dbReference>
<dbReference type="AlphaFoldDB" id="A0A161LJT8"/>
<protein>
    <submittedName>
        <fullName evidence="1">Ester cyclase</fullName>
    </submittedName>
</protein>
<dbReference type="OrthoDB" id="4153705at2"/>
<evidence type="ECO:0000313" key="2">
    <source>
        <dbReference type="Proteomes" id="UP000077701"/>
    </source>
</evidence>
<name>A0A161LJT8_9ACTN</name>
<gene>
    <name evidence="1" type="ORF">PS9374_04969</name>
</gene>
<reference evidence="1 2" key="1">
    <citation type="journal article" date="2016" name="Genome Announc.">
        <title>Draft Genome Sequence of Planomonospora sphaerica JCM9374, a Rare Actinomycete.</title>
        <authorList>
            <person name="Dohra H."/>
            <person name="Suzuki T."/>
            <person name="Inoue Y."/>
            <person name="Kodani S."/>
        </authorList>
    </citation>
    <scope>NUCLEOTIDE SEQUENCE [LARGE SCALE GENOMIC DNA]</scope>
    <source>
        <strain evidence="1 2">JCM 9374</strain>
    </source>
</reference>
<dbReference type="InterPro" id="IPR032710">
    <property type="entry name" value="NTF2-like_dom_sf"/>
</dbReference>
<comment type="caution">
    <text evidence="1">The sequence shown here is derived from an EMBL/GenBank/DDBJ whole genome shotgun (WGS) entry which is preliminary data.</text>
</comment>
<dbReference type="PANTHER" id="PTHR38436">
    <property type="entry name" value="POLYKETIDE CYCLASE SNOAL-LIKE DOMAIN"/>
    <property type="match status" value="1"/>
</dbReference>
<keyword evidence="2" id="KW-1185">Reference proteome</keyword>
<dbReference type="GO" id="GO:0030638">
    <property type="term" value="P:polyketide metabolic process"/>
    <property type="evidence" value="ECO:0007669"/>
    <property type="project" value="InterPro"/>
</dbReference>
<dbReference type="Gene3D" id="3.10.450.50">
    <property type="match status" value="1"/>
</dbReference>
<dbReference type="Pfam" id="PF07366">
    <property type="entry name" value="SnoaL"/>
    <property type="match status" value="1"/>
</dbReference>
<evidence type="ECO:0000313" key="1">
    <source>
        <dbReference type="EMBL" id="GAT69294.1"/>
    </source>
</evidence>
<reference evidence="2" key="2">
    <citation type="submission" date="2016-04" db="EMBL/GenBank/DDBJ databases">
        <title>Planomonospora sphaerica JCM9374 whole genome shotgun sequence.</title>
        <authorList>
            <person name="Suzuki T."/>
            <person name="Dohra H."/>
            <person name="Kodani S."/>
        </authorList>
    </citation>
    <scope>NUCLEOTIDE SEQUENCE [LARGE SCALE GENOMIC DNA]</scope>
    <source>
        <strain evidence="2">JCM 9374</strain>
    </source>
</reference>
<dbReference type="Proteomes" id="UP000077701">
    <property type="component" value="Unassembled WGS sequence"/>
</dbReference>
<proteinExistence type="predicted"/>
<accession>A0A161LJT8</accession>
<dbReference type="STRING" id="161355.PS9374_04969"/>
<dbReference type="PANTHER" id="PTHR38436:SF1">
    <property type="entry name" value="ESTER CYCLASE"/>
    <property type="match status" value="1"/>
</dbReference>
<sequence length="158" mass="17637">MTTGSTACERNRLHLDLGHKGTPLNRESALRLMEHFLAAYNEGEPKHLDHCLHPDYRHPNPAVERGIEGMRAAVRRWAASVEDLRLTLDDLVVEGDKVVARMTFSGRQVGTILGIPPSGERFSVGLIDIFLVEDGLFARHWDQMDLLGLHRQLGALPA</sequence>
<dbReference type="EMBL" id="BDCX01000013">
    <property type="protein sequence ID" value="GAT69294.1"/>
    <property type="molecule type" value="Genomic_DNA"/>
</dbReference>